<dbReference type="HAMAP" id="MF_00662">
    <property type="entry name" value="PS_decarb_PSD_B_type1"/>
    <property type="match status" value="1"/>
</dbReference>
<keyword evidence="11 12" id="KW-0670">Pyruvate</keyword>
<comment type="catalytic activity">
    <reaction evidence="12">
        <text>a 1,2-diacyl-sn-glycero-3-phospho-L-serine + H(+) = a 1,2-diacyl-sn-glycero-3-phosphoethanolamine + CO2</text>
        <dbReference type="Rhea" id="RHEA:20828"/>
        <dbReference type="ChEBI" id="CHEBI:15378"/>
        <dbReference type="ChEBI" id="CHEBI:16526"/>
        <dbReference type="ChEBI" id="CHEBI:57262"/>
        <dbReference type="ChEBI" id="CHEBI:64612"/>
        <dbReference type="EC" id="4.1.1.65"/>
    </reaction>
</comment>
<comment type="function">
    <text evidence="12">Catalyzes the formation of phosphatidylethanolamine (PtdEtn) from phosphatidylserine (PtdSer).</text>
</comment>
<comment type="cofactor">
    <cofactor evidence="12">
        <name>pyruvate</name>
        <dbReference type="ChEBI" id="CHEBI:15361"/>
    </cofactor>
    <text evidence="12">Binds 1 pyruvoyl group covalently per subunit.</text>
</comment>
<keyword evidence="5 12" id="KW-0443">Lipid metabolism</keyword>
<feature type="chain" id="PRO_5023429802" description="Phosphatidylserine decarboxylase beta chain" evidence="12">
    <location>
        <begin position="1"/>
        <end position="246"/>
    </location>
</feature>
<keyword evidence="7 12" id="KW-0865">Zymogen</keyword>
<evidence type="ECO:0000256" key="7">
    <source>
        <dbReference type="ARBA" id="ARBA00023145"/>
    </source>
</evidence>
<dbReference type="GO" id="GO:0005886">
    <property type="term" value="C:plasma membrane"/>
    <property type="evidence" value="ECO:0007669"/>
    <property type="project" value="UniProtKB-SubCell"/>
</dbReference>
<keyword evidence="6 12" id="KW-0472">Membrane</keyword>
<dbReference type="KEGG" id="phn:PAEH1_08240"/>
<keyword evidence="3 12" id="KW-0444">Lipid biosynthesis</keyword>
<dbReference type="PANTHER" id="PTHR10067">
    <property type="entry name" value="PHOSPHATIDYLSERINE DECARBOXYLASE"/>
    <property type="match status" value="1"/>
</dbReference>
<feature type="chain" id="PRO_5023429803" description="Phosphatidylserine decarboxylase alpha chain" evidence="12">
    <location>
        <begin position="247"/>
        <end position="280"/>
    </location>
</feature>
<feature type="site" description="Cleavage (non-hydrolytic); by autocatalysis" evidence="12">
    <location>
        <begin position="246"/>
        <end position="247"/>
    </location>
</feature>
<dbReference type="UniPathway" id="UPA00558">
    <property type="reaction ID" value="UER00616"/>
</dbReference>
<proteinExistence type="inferred from homology"/>
<dbReference type="EMBL" id="CP019697">
    <property type="protein sequence ID" value="AQS51552.1"/>
    <property type="molecule type" value="Genomic_DNA"/>
</dbReference>
<keyword evidence="2 12" id="KW-1003">Cell membrane</keyword>
<dbReference type="OrthoDB" id="9802030at2"/>
<comment type="similarity">
    <text evidence="12">Belongs to the phosphatidylserine decarboxylase family. PSD-B subfamily. Prokaryotic type I sub-subfamily.</text>
</comment>
<dbReference type="Pfam" id="PF02666">
    <property type="entry name" value="PS_Dcarbxylase"/>
    <property type="match status" value="1"/>
</dbReference>
<organism evidence="13 14">
    <name type="scientific">Paenalcaligenes hominis</name>
    <dbReference type="NCBI Taxonomy" id="643674"/>
    <lineage>
        <taxon>Bacteria</taxon>
        <taxon>Pseudomonadati</taxon>
        <taxon>Pseudomonadota</taxon>
        <taxon>Betaproteobacteria</taxon>
        <taxon>Burkholderiales</taxon>
        <taxon>Alcaligenaceae</taxon>
        <taxon>Paenalcaligenes</taxon>
    </lineage>
</organism>
<dbReference type="EC" id="4.1.1.65" evidence="12"/>
<dbReference type="InterPro" id="IPR033177">
    <property type="entry name" value="PSD-B"/>
</dbReference>
<keyword evidence="9 12" id="KW-0456">Lyase</keyword>
<evidence type="ECO:0000256" key="1">
    <source>
        <dbReference type="ARBA" id="ARBA00005189"/>
    </source>
</evidence>
<reference evidence="13 14" key="1">
    <citation type="submission" date="2017-01" db="EMBL/GenBank/DDBJ databases">
        <title>Complete Genome Sequence of Paenalcaligenes hominis, Isolated from a paraplegic Patient with neurogenic bladder.</title>
        <authorList>
            <person name="Mukhopadhyay R."/>
            <person name="Joaquin J."/>
            <person name="Hogue R."/>
            <person name="Kilaru A."/>
            <person name="Jospin G."/>
            <person name="Mars K."/>
            <person name="Eisen J.A."/>
            <person name="Chaturvedi V."/>
        </authorList>
    </citation>
    <scope>NUCLEOTIDE SEQUENCE [LARGE SCALE GENOMIC DNA]</scope>
    <source>
        <strain evidence="13 14">15S00501</strain>
    </source>
</reference>
<comment type="PTM">
    <text evidence="12">Is synthesized initially as an inactive proenzyme. Formation of the active enzyme involves a self-maturation process in which the active site pyruvoyl group is generated from an internal serine residue via an autocatalytic post-translational modification. Two non-identical subunits are generated from the proenzyme in this reaction, and the pyruvate is formed at the N-terminus of the alpha chain, which is derived from the carboxyl end of the proenzyme. The autoendoproteolytic cleavage occurs by a canonical serine protease mechanism, in which the side chain hydroxyl group of the serine supplies its oxygen atom to form the C-terminus of the beta chain, while the remainder of the serine residue undergoes an oxidative deamination to produce ammonia and the pyruvoyl prosthetic group on the alpha chain. During this reaction, the Ser that is part of the protease active site of the proenzyme becomes the pyruvoyl prosthetic group, which constitutes an essential element of the active site of the mature decarboxylase.</text>
</comment>
<dbReference type="Proteomes" id="UP000189369">
    <property type="component" value="Chromosome"/>
</dbReference>
<evidence type="ECO:0000256" key="9">
    <source>
        <dbReference type="ARBA" id="ARBA00023239"/>
    </source>
</evidence>
<dbReference type="InterPro" id="IPR003817">
    <property type="entry name" value="PS_Dcarbxylase"/>
</dbReference>
<dbReference type="GO" id="GO:0006646">
    <property type="term" value="P:phosphatidylethanolamine biosynthetic process"/>
    <property type="evidence" value="ECO:0007669"/>
    <property type="project" value="UniProtKB-UniRule"/>
</dbReference>
<evidence type="ECO:0000256" key="4">
    <source>
        <dbReference type="ARBA" id="ARBA00022793"/>
    </source>
</evidence>
<sequence length="280" mass="31240">MSDKLFMFFQHTMPKRLLTEFLGKLANTKGGGLTTSFIKYFIKRYGVDMSEAVESDPAFYSSFNHFFTREIKKSVRPMASADLVSPVDGAISQLGAINVDQVFQAKGKSFTTTALLGGDSVLASQFEKGVFATLYLSPKDYHRIHMPCQGRLKKMIYVPGDLYSVNPLTARTIDQLFARNERVVCVFEGERGPFVMVLVGATVVGSMKTAWHGVVNNPRLDGVHKWEYDGSLVLEQGQEMGQFLLGSTVVMLFPEASYAFQPSWQPERPIQLGELMGHKI</sequence>
<accession>A0A1U9K0L8</accession>
<comment type="subcellular location">
    <subcellularLocation>
        <location evidence="12">Cell membrane</location>
        <topology evidence="12">Peripheral membrane protein</topology>
    </subcellularLocation>
</comment>
<dbReference type="NCBIfam" id="TIGR00163">
    <property type="entry name" value="PS_decarb"/>
    <property type="match status" value="1"/>
</dbReference>
<evidence type="ECO:0000256" key="6">
    <source>
        <dbReference type="ARBA" id="ARBA00023136"/>
    </source>
</evidence>
<comment type="pathway">
    <text evidence="12">Phospholipid metabolism; phosphatidylethanolamine biosynthesis; phosphatidylethanolamine from CDP-diacylglycerol: step 2/2.</text>
</comment>
<evidence type="ECO:0000256" key="5">
    <source>
        <dbReference type="ARBA" id="ARBA00023098"/>
    </source>
</evidence>
<evidence type="ECO:0000256" key="2">
    <source>
        <dbReference type="ARBA" id="ARBA00022475"/>
    </source>
</evidence>
<feature type="modified residue" description="Pyruvic acid (Ser); by autocatalysis" evidence="12">
    <location>
        <position position="247"/>
    </location>
</feature>
<gene>
    <name evidence="12" type="primary">psd</name>
    <name evidence="13" type="ORF">PAEH1_08240</name>
</gene>
<keyword evidence="8 12" id="KW-0594">Phospholipid biosynthesis</keyword>
<dbReference type="AlphaFoldDB" id="A0A1U9K0L8"/>
<feature type="active site" description="Charge relay system; for autoendoproteolytic cleavage activity" evidence="12">
    <location>
        <position position="88"/>
    </location>
</feature>
<evidence type="ECO:0000313" key="13">
    <source>
        <dbReference type="EMBL" id="AQS51552.1"/>
    </source>
</evidence>
<comment type="subunit">
    <text evidence="12">Heterodimer of a large membrane-associated beta subunit and a small pyruvoyl-containing alpha subunit.</text>
</comment>
<evidence type="ECO:0000256" key="11">
    <source>
        <dbReference type="ARBA" id="ARBA00023317"/>
    </source>
</evidence>
<dbReference type="GO" id="GO:0004609">
    <property type="term" value="F:phosphatidylserine decarboxylase activity"/>
    <property type="evidence" value="ECO:0007669"/>
    <property type="project" value="UniProtKB-UniRule"/>
</dbReference>
<feature type="active site" description="Schiff-base intermediate with substrate; via pyruvic acid; for decarboxylase activity" evidence="12">
    <location>
        <position position="247"/>
    </location>
</feature>
<dbReference type="PANTHER" id="PTHR10067:SF6">
    <property type="entry name" value="PHOSPHATIDYLSERINE DECARBOXYLASE PROENZYME, MITOCHONDRIAL"/>
    <property type="match status" value="1"/>
</dbReference>
<keyword evidence="4 12" id="KW-0210">Decarboxylase</keyword>
<feature type="active site" description="Charge relay system; for autoendoproteolytic cleavage activity" evidence="12">
    <location>
        <position position="247"/>
    </location>
</feature>
<dbReference type="STRING" id="643674.PAEH1_08240"/>
<dbReference type="InterPro" id="IPR033178">
    <property type="entry name" value="PSD_type1_pro"/>
</dbReference>
<name>A0A1U9K0L8_9BURK</name>
<evidence type="ECO:0000256" key="12">
    <source>
        <dbReference type="HAMAP-Rule" id="MF_00662"/>
    </source>
</evidence>
<feature type="active site" description="Charge relay system; for autoendoproteolytic cleavage activity" evidence="12">
    <location>
        <position position="145"/>
    </location>
</feature>
<evidence type="ECO:0000313" key="14">
    <source>
        <dbReference type="Proteomes" id="UP000189369"/>
    </source>
</evidence>
<protein>
    <recommendedName>
        <fullName evidence="12">Phosphatidylserine decarboxylase proenzyme</fullName>
        <ecNumber evidence="12">4.1.1.65</ecNumber>
    </recommendedName>
    <component>
        <recommendedName>
            <fullName evidence="12">Phosphatidylserine decarboxylase alpha chain</fullName>
        </recommendedName>
    </component>
    <component>
        <recommendedName>
            <fullName evidence="12">Phosphatidylserine decarboxylase beta chain</fullName>
        </recommendedName>
    </component>
</protein>
<evidence type="ECO:0000256" key="3">
    <source>
        <dbReference type="ARBA" id="ARBA00022516"/>
    </source>
</evidence>
<evidence type="ECO:0000256" key="8">
    <source>
        <dbReference type="ARBA" id="ARBA00023209"/>
    </source>
</evidence>
<keyword evidence="10 12" id="KW-1208">Phospholipid metabolism</keyword>
<comment type="pathway">
    <text evidence="1">Lipid metabolism.</text>
</comment>
<evidence type="ECO:0000256" key="10">
    <source>
        <dbReference type="ARBA" id="ARBA00023264"/>
    </source>
</evidence>